<dbReference type="EMBL" id="UINC01085584">
    <property type="protein sequence ID" value="SVC33275.1"/>
    <property type="molecule type" value="Genomic_DNA"/>
</dbReference>
<name>A0A382LBN0_9ZZZZ</name>
<dbReference type="AlphaFoldDB" id="A0A382LBN0"/>
<sequence>MDKIKLKSAFVDERGSIWDIVGDDIIHHSGYLISKKNSIRGKHFHKEQKQYTILLRGKMRILIKNLLN</sequence>
<gene>
    <name evidence="1" type="ORF">METZ01_LOCUS286129</name>
</gene>
<dbReference type="Gene3D" id="2.60.120.10">
    <property type="entry name" value="Jelly Rolls"/>
    <property type="match status" value="1"/>
</dbReference>
<evidence type="ECO:0000313" key="1">
    <source>
        <dbReference type="EMBL" id="SVC33275.1"/>
    </source>
</evidence>
<dbReference type="InterPro" id="IPR014710">
    <property type="entry name" value="RmlC-like_jellyroll"/>
</dbReference>
<organism evidence="1">
    <name type="scientific">marine metagenome</name>
    <dbReference type="NCBI Taxonomy" id="408172"/>
    <lineage>
        <taxon>unclassified sequences</taxon>
        <taxon>metagenomes</taxon>
        <taxon>ecological metagenomes</taxon>
    </lineage>
</organism>
<reference evidence="1" key="1">
    <citation type="submission" date="2018-05" db="EMBL/GenBank/DDBJ databases">
        <authorList>
            <person name="Lanie J.A."/>
            <person name="Ng W.-L."/>
            <person name="Kazmierczak K.M."/>
            <person name="Andrzejewski T.M."/>
            <person name="Davidsen T.M."/>
            <person name="Wayne K.J."/>
            <person name="Tettelin H."/>
            <person name="Glass J.I."/>
            <person name="Rusch D."/>
            <person name="Podicherti R."/>
            <person name="Tsui H.-C.T."/>
            <person name="Winkler M.E."/>
        </authorList>
    </citation>
    <scope>NUCLEOTIDE SEQUENCE</scope>
</reference>
<feature type="non-terminal residue" evidence="1">
    <location>
        <position position="68"/>
    </location>
</feature>
<dbReference type="SUPFAM" id="SSF51182">
    <property type="entry name" value="RmlC-like cupins"/>
    <property type="match status" value="1"/>
</dbReference>
<proteinExistence type="predicted"/>
<protein>
    <submittedName>
        <fullName evidence="1">Uncharacterized protein</fullName>
    </submittedName>
</protein>
<dbReference type="InterPro" id="IPR011051">
    <property type="entry name" value="RmlC_Cupin_sf"/>
</dbReference>
<accession>A0A382LBN0</accession>